<dbReference type="Proteomes" id="UP000287756">
    <property type="component" value="Chromosome"/>
</dbReference>
<dbReference type="RefSeq" id="WP_128525961.1">
    <property type="nucleotide sequence ID" value="NZ_CP026118.1"/>
</dbReference>
<feature type="domain" description="Cell envelope-related transcriptional attenuator" evidence="7">
    <location>
        <begin position="90"/>
        <end position="236"/>
    </location>
</feature>
<feature type="transmembrane region" description="Helical" evidence="6">
    <location>
        <begin position="7"/>
        <end position="30"/>
    </location>
</feature>
<evidence type="ECO:0000313" key="8">
    <source>
        <dbReference type="EMBL" id="QAS53693.1"/>
    </source>
</evidence>
<dbReference type="OrthoDB" id="27330at2"/>
<sequence>MKRKRLTIFLWIVVFMIIAGLGAAGGYAIYLTNQVKETASDSHQELDRGKKSDKRIEVVNPATDHTSVLFVGIDDSEKRSETSQDRDSLSDALVLATFNDDDKSVKMLSIPRDSYTYIPEVGYEDKITHAHAFGGIDATVETVERMLDIPVDYYVRLNFNSFVEVVNSIGGLSYDVPFDMTEQNSSDQAGAIELEEGPQTLNGEEALALARTRKYDSDLARGERQMALIQEIFRETMSAKSLNNFDAILESINNNLKTNLTFEEMITFKDYILQKNELTFDKMQLEGEGGYIDEGWYYQLEEESLSETTDELKAHLGLSNPYVKEEEPDTMTKNEDDSM</sequence>
<evidence type="ECO:0000259" key="7">
    <source>
        <dbReference type="Pfam" id="PF03816"/>
    </source>
</evidence>
<dbReference type="NCBIfam" id="TIGR00350">
    <property type="entry name" value="lytR_cpsA_psr"/>
    <property type="match status" value="1"/>
</dbReference>
<evidence type="ECO:0000256" key="3">
    <source>
        <dbReference type="ARBA" id="ARBA00022968"/>
    </source>
</evidence>
<dbReference type="InterPro" id="IPR004474">
    <property type="entry name" value="LytR_CpsA_psr"/>
</dbReference>
<evidence type="ECO:0000256" key="1">
    <source>
        <dbReference type="ARBA" id="ARBA00006068"/>
    </source>
</evidence>
<feature type="region of interest" description="Disordered" evidence="5">
    <location>
        <begin position="316"/>
        <end position="339"/>
    </location>
</feature>
<gene>
    <name evidence="8" type="ORF">HLI_16515</name>
</gene>
<dbReference type="EMBL" id="CP026118">
    <property type="protein sequence ID" value="QAS53693.1"/>
    <property type="molecule type" value="Genomic_DNA"/>
</dbReference>
<accession>A0A410MG62</accession>
<keyword evidence="4 6" id="KW-1133">Transmembrane helix</keyword>
<reference evidence="8 9" key="1">
    <citation type="submission" date="2018-01" db="EMBL/GenBank/DDBJ databases">
        <title>The whole genome sequencing and assembly of Halobacillus litoralis ERB031 strain.</title>
        <authorList>
            <person name="Lee S.-J."/>
            <person name="Park M.-K."/>
            <person name="Kim J.-Y."/>
            <person name="Lee Y.-J."/>
            <person name="Yi H."/>
            <person name="Bahn Y.-S."/>
            <person name="Kim J.F."/>
            <person name="Lee D.-W."/>
        </authorList>
    </citation>
    <scope>NUCLEOTIDE SEQUENCE [LARGE SCALE GENOMIC DNA]</scope>
    <source>
        <strain evidence="8 9">ERB 031</strain>
    </source>
</reference>
<organism evidence="8 9">
    <name type="scientific">Halobacillus litoralis</name>
    <dbReference type="NCBI Taxonomy" id="45668"/>
    <lineage>
        <taxon>Bacteria</taxon>
        <taxon>Bacillati</taxon>
        <taxon>Bacillota</taxon>
        <taxon>Bacilli</taxon>
        <taxon>Bacillales</taxon>
        <taxon>Bacillaceae</taxon>
        <taxon>Halobacillus</taxon>
    </lineage>
</organism>
<evidence type="ECO:0000256" key="6">
    <source>
        <dbReference type="SAM" id="Phobius"/>
    </source>
</evidence>
<evidence type="ECO:0000256" key="2">
    <source>
        <dbReference type="ARBA" id="ARBA00022692"/>
    </source>
</evidence>
<dbReference type="InterPro" id="IPR050922">
    <property type="entry name" value="LytR/CpsA/Psr_CW_biosynth"/>
</dbReference>
<keyword evidence="3" id="KW-0735">Signal-anchor</keyword>
<protein>
    <submittedName>
        <fullName evidence="8">Transcriptional regulator</fullName>
    </submittedName>
</protein>
<dbReference type="AlphaFoldDB" id="A0A410MG62"/>
<proteinExistence type="inferred from homology"/>
<dbReference type="KEGG" id="hli:HLI_16515"/>
<name>A0A410MG62_9BACI</name>
<keyword evidence="6" id="KW-0472">Membrane</keyword>
<evidence type="ECO:0000256" key="4">
    <source>
        <dbReference type="ARBA" id="ARBA00022989"/>
    </source>
</evidence>
<dbReference type="PANTHER" id="PTHR33392">
    <property type="entry name" value="POLYISOPRENYL-TEICHOIC ACID--PEPTIDOGLYCAN TEICHOIC ACID TRANSFERASE TAGU"/>
    <property type="match status" value="1"/>
</dbReference>
<dbReference type="Gene3D" id="3.40.630.190">
    <property type="entry name" value="LCP protein"/>
    <property type="match status" value="1"/>
</dbReference>
<keyword evidence="2 6" id="KW-0812">Transmembrane</keyword>
<dbReference type="GO" id="GO:0071555">
    <property type="term" value="P:cell wall organization"/>
    <property type="evidence" value="ECO:0007669"/>
    <property type="project" value="UniProtKB-KW"/>
</dbReference>
<dbReference type="PANTHER" id="PTHR33392:SF3">
    <property type="entry name" value="POLYISOPRENYL-TEICHOIC ACID--PEPTIDOGLYCAN TEICHOIC ACID TRANSFERASE TAGT"/>
    <property type="match status" value="1"/>
</dbReference>
<comment type="similarity">
    <text evidence="1">Belongs to the LytR/CpsA/Psr (LCP) family.</text>
</comment>
<evidence type="ECO:0000313" key="9">
    <source>
        <dbReference type="Proteomes" id="UP000287756"/>
    </source>
</evidence>
<dbReference type="Pfam" id="PF03816">
    <property type="entry name" value="LytR_cpsA_psr"/>
    <property type="match status" value="1"/>
</dbReference>
<feature type="compositionally biased region" description="Basic and acidic residues" evidence="5">
    <location>
        <begin position="330"/>
        <end position="339"/>
    </location>
</feature>
<evidence type="ECO:0000256" key="5">
    <source>
        <dbReference type="SAM" id="MobiDB-lite"/>
    </source>
</evidence>